<evidence type="ECO:0000256" key="2">
    <source>
        <dbReference type="SAM" id="Phobius"/>
    </source>
</evidence>
<gene>
    <name evidence="3" type="ORF">AAG570_004617</name>
</gene>
<feature type="region of interest" description="Disordered" evidence="1">
    <location>
        <begin position="29"/>
        <end position="55"/>
    </location>
</feature>
<comment type="caution">
    <text evidence="3">The sequence shown here is derived from an EMBL/GenBank/DDBJ whole genome shotgun (WGS) entry which is preliminary data.</text>
</comment>
<sequence length="139" mass="15287">MDGFFTRWKDAPIEALMDTKLKCVFELPVEGGSGSSGPDSAPQEDARRVGDSANNHDGELLKAAKEVKILREEESSLRQENIKLKEELLLVQRQLDTLRSASAPMRSTITQSPPVLQPQMIVIAILMALSGIILGKFLL</sequence>
<dbReference type="Proteomes" id="UP001558652">
    <property type="component" value="Unassembled WGS sequence"/>
</dbReference>
<accession>A0ABD0Y1G8</accession>
<dbReference type="AlphaFoldDB" id="A0ABD0Y1G8"/>
<organism evidence="3 4">
    <name type="scientific">Ranatra chinensis</name>
    <dbReference type="NCBI Taxonomy" id="642074"/>
    <lineage>
        <taxon>Eukaryota</taxon>
        <taxon>Metazoa</taxon>
        <taxon>Ecdysozoa</taxon>
        <taxon>Arthropoda</taxon>
        <taxon>Hexapoda</taxon>
        <taxon>Insecta</taxon>
        <taxon>Pterygota</taxon>
        <taxon>Neoptera</taxon>
        <taxon>Paraneoptera</taxon>
        <taxon>Hemiptera</taxon>
        <taxon>Heteroptera</taxon>
        <taxon>Panheteroptera</taxon>
        <taxon>Nepomorpha</taxon>
        <taxon>Nepidae</taxon>
        <taxon>Ranatrinae</taxon>
        <taxon>Ranatra</taxon>
    </lineage>
</organism>
<name>A0ABD0Y1G8_9HEMI</name>
<keyword evidence="2" id="KW-0812">Transmembrane</keyword>
<dbReference type="EMBL" id="JBFDAA010000016">
    <property type="protein sequence ID" value="KAL1117291.1"/>
    <property type="molecule type" value="Genomic_DNA"/>
</dbReference>
<protein>
    <submittedName>
        <fullName evidence="3">Uncharacterized protein</fullName>
    </submittedName>
</protein>
<evidence type="ECO:0000313" key="4">
    <source>
        <dbReference type="Proteomes" id="UP001558652"/>
    </source>
</evidence>
<reference evidence="3 4" key="1">
    <citation type="submission" date="2024-07" db="EMBL/GenBank/DDBJ databases">
        <title>Chromosome-level genome assembly of the water stick insect Ranatra chinensis (Heteroptera: Nepidae).</title>
        <authorList>
            <person name="Liu X."/>
        </authorList>
    </citation>
    <scope>NUCLEOTIDE SEQUENCE [LARGE SCALE GENOMIC DNA]</scope>
    <source>
        <strain evidence="3">Cailab_2021Rc</strain>
        <tissue evidence="3">Muscle</tissue>
    </source>
</reference>
<proteinExistence type="predicted"/>
<evidence type="ECO:0000313" key="3">
    <source>
        <dbReference type="EMBL" id="KAL1117291.1"/>
    </source>
</evidence>
<keyword evidence="2" id="KW-1133">Transmembrane helix</keyword>
<feature type="transmembrane region" description="Helical" evidence="2">
    <location>
        <begin position="120"/>
        <end position="138"/>
    </location>
</feature>
<keyword evidence="2" id="KW-0472">Membrane</keyword>
<keyword evidence="4" id="KW-1185">Reference proteome</keyword>
<feature type="compositionally biased region" description="Basic and acidic residues" evidence="1">
    <location>
        <begin position="44"/>
        <end position="55"/>
    </location>
</feature>
<evidence type="ECO:0000256" key="1">
    <source>
        <dbReference type="SAM" id="MobiDB-lite"/>
    </source>
</evidence>